<evidence type="ECO:0000256" key="2">
    <source>
        <dbReference type="ARBA" id="ARBA00004752"/>
    </source>
</evidence>
<dbReference type="InterPro" id="IPR050396">
    <property type="entry name" value="Glycosyltr_51/Transpeptidase"/>
</dbReference>
<evidence type="ECO:0000256" key="9">
    <source>
        <dbReference type="ARBA" id="ARBA00022679"/>
    </source>
</evidence>
<dbReference type="CAZy" id="GT51">
    <property type="family name" value="Glycosyltransferase Family 51"/>
</dbReference>
<evidence type="ECO:0000256" key="14">
    <source>
        <dbReference type="ARBA" id="ARBA00023268"/>
    </source>
</evidence>
<keyword evidence="18" id="KW-0812">Transmembrane</keyword>
<dbReference type="AlphaFoldDB" id="E4T3U1"/>
<dbReference type="InterPro" id="IPR023346">
    <property type="entry name" value="Lysozyme-like_dom_sf"/>
</dbReference>
<feature type="transmembrane region" description="Helical" evidence="18">
    <location>
        <begin position="54"/>
        <end position="77"/>
    </location>
</feature>
<dbReference type="EC" id="2.4.1.129" evidence="21"/>
<comment type="similarity">
    <text evidence="4">In the N-terminal section; belongs to the glycosyltransferase 51 family.</text>
</comment>
<dbReference type="HOGENOM" id="CLU_006354_2_4_10"/>
<evidence type="ECO:0000256" key="15">
    <source>
        <dbReference type="ARBA" id="ARBA00023316"/>
    </source>
</evidence>
<keyword evidence="22" id="KW-1185">Reference proteome</keyword>
<dbReference type="OrthoDB" id="9766909at2"/>
<dbReference type="InterPro" id="IPR001460">
    <property type="entry name" value="PCN-bd_Tpept"/>
</dbReference>
<accession>E4T3U1</accession>
<evidence type="ECO:0000259" key="19">
    <source>
        <dbReference type="Pfam" id="PF00905"/>
    </source>
</evidence>
<dbReference type="GO" id="GO:0009252">
    <property type="term" value="P:peptidoglycan biosynthetic process"/>
    <property type="evidence" value="ECO:0007669"/>
    <property type="project" value="UniProtKB-KW"/>
</dbReference>
<evidence type="ECO:0000256" key="7">
    <source>
        <dbReference type="ARBA" id="ARBA00022670"/>
    </source>
</evidence>
<evidence type="ECO:0000256" key="18">
    <source>
        <dbReference type="SAM" id="Phobius"/>
    </source>
</evidence>
<comment type="pathway">
    <text evidence="2">Cell wall biogenesis; peptidoglycan biosynthesis.</text>
</comment>
<evidence type="ECO:0000256" key="17">
    <source>
        <dbReference type="ARBA" id="ARBA00049902"/>
    </source>
</evidence>
<dbReference type="GO" id="GO:0071555">
    <property type="term" value="P:cell wall organization"/>
    <property type="evidence" value="ECO:0007669"/>
    <property type="project" value="UniProtKB-KW"/>
</dbReference>
<dbReference type="PANTHER" id="PTHR32282:SF11">
    <property type="entry name" value="PENICILLIN-BINDING PROTEIN 1B"/>
    <property type="match status" value="1"/>
</dbReference>
<keyword evidence="14" id="KW-0511">Multifunctional enzyme</keyword>
<keyword evidence="5" id="KW-1003">Cell membrane</keyword>
<reference evidence="21 22" key="2">
    <citation type="journal article" date="2011" name="Stand. Genomic Sci.">
        <title>Complete genome sequence of Paludibacter propionicigenes type strain (WB4).</title>
        <authorList>
            <person name="Gronow S."/>
            <person name="Munk C."/>
            <person name="Lapidus A."/>
            <person name="Nolan M."/>
            <person name="Lucas S."/>
            <person name="Hammon N."/>
            <person name="Deshpande S."/>
            <person name="Cheng J.F."/>
            <person name="Tapia R."/>
            <person name="Han C."/>
            <person name="Goodwin L."/>
            <person name="Pitluck S."/>
            <person name="Liolios K."/>
            <person name="Ivanova N."/>
            <person name="Mavromatis K."/>
            <person name="Mikhailova N."/>
            <person name="Pati A."/>
            <person name="Chen A."/>
            <person name="Palaniappan K."/>
            <person name="Land M."/>
            <person name="Hauser L."/>
            <person name="Chang Y.J."/>
            <person name="Jeffries C.D."/>
            <person name="Brambilla E."/>
            <person name="Rohde M."/>
            <person name="Goker M."/>
            <person name="Detter J.C."/>
            <person name="Woyke T."/>
            <person name="Bristow J."/>
            <person name="Eisen J.A."/>
            <person name="Markowitz V."/>
            <person name="Hugenholtz P."/>
            <person name="Kyrpides N.C."/>
            <person name="Klenk H.P."/>
        </authorList>
    </citation>
    <scope>NUCLEOTIDE SEQUENCE [LARGE SCALE GENOMIC DNA]</scope>
    <source>
        <strain evidence="22">DSM 17365 / JCM 13257 / WB4</strain>
    </source>
</reference>
<evidence type="ECO:0000259" key="20">
    <source>
        <dbReference type="Pfam" id="PF00912"/>
    </source>
</evidence>
<keyword evidence="9 21" id="KW-0808">Transferase</keyword>
<dbReference type="EMBL" id="CP002345">
    <property type="protein sequence ID" value="ADQ79385.1"/>
    <property type="molecule type" value="Genomic_DNA"/>
</dbReference>
<dbReference type="InterPro" id="IPR036950">
    <property type="entry name" value="PBP_transglycosylase"/>
</dbReference>
<comment type="catalytic activity">
    <reaction evidence="17">
        <text>[GlcNAc-(1-&gt;4)-Mur2Ac(oyl-L-Ala-gamma-D-Glu-L-Lys-D-Ala-D-Ala)](n)-di-trans,octa-cis-undecaprenyl diphosphate + beta-D-GlcNAc-(1-&gt;4)-Mur2Ac(oyl-L-Ala-gamma-D-Glu-L-Lys-D-Ala-D-Ala)-di-trans,octa-cis-undecaprenyl diphosphate = [GlcNAc-(1-&gt;4)-Mur2Ac(oyl-L-Ala-gamma-D-Glu-L-Lys-D-Ala-D-Ala)](n+1)-di-trans,octa-cis-undecaprenyl diphosphate + di-trans,octa-cis-undecaprenyl diphosphate + H(+)</text>
        <dbReference type="Rhea" id="RHEA:23708"/>
        <dbReference type="Rhea" id="RHEA-COMP:9602"/>
        <dbReference type="Rhea" id="RHEA-COMP:9603"/>
        <dbReference type="ChEBI" id="CHEBI:15378"/>
        <dbReference type="ChEBI" id="CHEBI:58405"/>
        <dbReference type="ChEBI" id="CHEBI:60033"/>
        <dbReference type="ChEBI" id="CHEBI:78435"/>
        <dbReference type="EC" id="2.4.99.28"/>
    </reaction>
</comment>
<evidence type="ECO:0000313" key="21">
    <source>
        <dbReference type="EMBL" id="ADQ79385.1"/>
    </source>
</evidence>
<dbReference type="InterPro" id="IPR012338">
    <property type="entry name" value="Beta-lactam/transpept-like"/>
</dbReference>
<reference key="1">
    <citation type="submission" date="2010-11" db="EMBL/GenBank/DDBJ databases">
        <title>The complete genome of Paludibacter propionicigenes DSM 17365.</title>
        <authorList>
            <consortium name="US DOE Joint Genome Institute (JGI-PGF)"/>
            <person name="Lucas S."/>
            <person name="Copeland A."/>
            <person name="Lapidus A."/>
            <person name="Bruce D."/>
            <person name="Goodwin L."/>
            <person name="Pitluck S."/>
            <person name="Kyrpides N."/>
            <person name="Mavromatis K."/>
            <person name="Ivanova N."/>
            <person name="Munk A.C."/>
            <person name="Brettin T."/>
            <person name="Detter J.C."/>
            <person name="Han C."/>
            <person name="Tapia R."/>
            <person name="Land M."/>
            <person name="Hauser L."/>
            <person name="Markowitz V."/>
            <person name="Cheng J.-F."/>
            <person name="Hugenholtz P."/>
            <person name="Woyke T."/>
            <person name="Wu D."/>
            <person name="Gronow S."/>
            <person name="Wellnitz S."/>
            <person name="Brambilla E."/>
            <person name="Klenk H.-P."/>
            <person name="Eisen J.A."/>
        </authorList>
    </citation>
    <scope>NUCLEOTIDE SEQUENCE</scope>
    <source>
        <strain>WB4</strain>
    </source>
</reference>
<dbReference type="GO" id="GO:0006508">
    <property type="term" value="P:proteolysis"/>
    <property type="evidence" value="ECO:0007669"/>
    <property type="project" value="UniProtKB-KW"/>
</dbReference>
<dbReference type="Pfam" id="PF00905">
    <property type="entry name" value="Transpeptidase"/>
    <property type="match status" value="1"/>
</dbReference>
<dbReference type="GO" id="GO:0008360">
    <property type="term" value="P:regulation of cell shape"/>
    <property type="evidence" value="ECO:0007669"/>
    <property type="project" value="UniProtKB-KW"/>
</dbReference>
<feature type="transmembrane region" description="Helical" evidence="18">
    <location>
        <begin position="13"/>
        <end position="33"/>
    </location>
</feature>
<dbReference type="SUPFAM" id="SSF53955">
    <property type="entry name" value="Lysozyme-like"/>
    <property type="match status" value="1"/>
</dbReference>
<evidence type="ECO:0000256" key="8">
    <source>
        <dbReference type="ARBA" id="ARBA00022676"/>
    </source>
</evidence>
<keyword evidence="8 21" id="KW-0328">Glycosyltransferase</keyword>
<keyword evidence="6" id="KW-0121">Carboxypeptidase</keyword>
<dbReference type="Proteomes" id="UP000008718">
    <property type="component" value="Chromosome"/>
</dbReference>
<dbReference type="GO" id="GO:0030288">
    <property type="term" value="C:outer membrane-bounded periplasmic space"/>
    <property type="evidence" value="ECO:0007669"/>
    <property type="project" value="TreeGrafter"/>
</dbReference>
<evidence type="ECO:0000256" key="4">
    <source>
        <dbReference type="ARBA" id="ARBA00007739"/>
    </source>
</evidence>
<dbReference type="GO" id="GO:0005886">
    <property type="term" value="C:plasma membrane"/>
    <property type="evidence" value="ECO:0007669"/>
    <property type="project" value="UniProtKB-SubCell"/>
</dbReference>
<evidence type="ECO:0000256" key="12">
    <source>
        <dbReference type="ARBA" id="ARBA00022984"/>
    </source>
</evidence>
<keyword evidence="18" id="KW-1133">Transmembrane helix</keyword>
<evidence type="ECO:0000256" key="6">
    <source>
        <dbReference type="ARBA" id="ARBA00022645"/>
    </source>
</evidence>
<dbReference type="GO" id="GO:0008658">
    <property type="term" value="F:penicillin binding"/>
    <property type="evidence" value="ECO:0007669"/>
    <property type="project" value="InterPro"/>
</dbReference>
<proteinExistence type="inferred from homology"/>
<organism evidence="21 22">
    <name type="scientific">Paludibacter propionicigenes (strain DSM 17365 / JCM 13257 / WB4)</name>
    <dbReference type="NCBI Taxonomy" id="694427"/>
    <lineage>
        <taxon>Bacteria</taxon>
        <taxon>Pseudomonadati</taxon>
        <taxon>Bacteroidota</taxon>
        <taxon>Bacteroidia</taxon>
        <taxon>Bacteroidales</taxon>
        <taxon>Paludibacteraceae</taxon>
        <taxon>Paludibacter</taxon>
    </lineage>
</organism>
<comment type="subcellular location">
    <subcellularLocation>
        <location evidence="1">Cell membrane</location>
    </subcellularLocation>
</comment>
<protein>
    <submittedName>
        <fullName evidence="21">Peptidoglycan glycosyltransferase</fullName>
        <ecNumber evidence="21">2.4.1.129</ecNumber>
    </submittedName>
</protein>
<evidence type="ECO:0000256" key="16">
    <source>
        <dbReference type="ARBA" id="ARBA00034000"/>
    </source>
</evidence>
<comment type="similarity">
    <text evidence="3">In the C-terminal section; belongs to the transpeptidase family.</text>
</comment>
<dbReference type="InterPro" id="IPR001264">
    <property type="entry name" value="Glyco_trans_51"/>
</dbReference>
<keyword evidence="13 18" id="KW-0472">Membrane</keyword>
<keyword evidence="11" id="KW-0133">Cell shape</keyword>
<evidence type="ECO:0000256" key="1">
    <source>
        <dbReference type="ARBA" id="ARBA00004236"/>
    </source>
</evidence>
<keyword evidence="12" id="KW-0573">Peptidoglycan synthesis</keyword>
<dbReference type="eggNOG" id="COG5009">
    <property type="taxonomic scope" value="Bacteria"/>
</dbReference>
<dbReference type="GO" id="GO:0008955">
    <property type="term" value="F:peptidoglycan glycosyltransferase activity"/>
    <property type="evidence" value="ECO:0007669"/>
    <property type="project" value="UniProtKB-EC"/>
</dbReference>
<dbReference type="GO" id="GO:0009002">
    <property type="term" value="F:serine-type D-Ala-D-Ala carboxypeptidase activity"/>
    <property type="evidence" value="ECO:0007669"/>
    <property type="project" value="UniProtKB-EC"/>
</dbReference>
<sequence length="809" mass="93257">MITEFIKKWWSKFLTYLPIILEFIKVWWGKFIAWRKVRLARYRGLVWYRKIANLFLTSIVLFLLYLFIVDINFLWLFGKSPSLRSISDPNQSVASVIYTSDGKVLGKYFRENRTPVTYEEISPKLIKTLISTEDERFYKHFGIDFEGVFAAIKDMTKGRSRGASTITQQLVKNMYKTRNQYSKGIFGYIPGVKLIISKTKEWTTAVKIEMFYSKKDILTMYLNTVDFGSNSFGIHTAAKTFFNTTPAKLNYEQSATLVGLLKATTSYSPIAHPKRSTVRRNVVLDNLARLKVINKHECDSLKQIPIRLNYNVEQSYDGDALHFRAYLEKYLQKWEEENGYDIYSDGLKIYVTIDSRMQKYAEEALNKQMRSIQRKFDDHWRGQNPWQDENHKDIVNFVEDIARKTKAYASLSARYKNHPDSITYYLNKPHRTKVFDYETGEKEMFISIMDSIRYMNRFMHSSFVAMEPQTGNVKAWVGDIDFKFWKYDKVAQSKRQPGSTFKLFVYTAAMMHGMSPCDMMVDKQVTWNYKEGNKDKSWTPRNANGYSLGYAVSLKNAFAQSINTIAVQVAQQVGIPEIIKYAHLLGIQTPLENKPSTCLGSSDVSLLELVNSFGTVINEGNYHEPILVSRIEDQEGNVIYEKKTEQKRVIPYEDAWLMTEMLKGGMTEPGGTSRALWSWDLFHYNTDFGGKTGTSSNHSDAWFVGVTPKLIGGAWVGGEHRSVHFRTGELGQGSRTALPIFGMFMEKVLKDESLKQYRGKFPTKPKEEISRNYQCVTHLRVDSTALDSTVIDDVNMEEDIPVSDTPTPE</sequence>
<comment type="catalytic activity">
    <reaction evidence="16">
        <text>Preferential cleavage: (Ac)2-L-Lys-D-Ala-|-D-Ala. Also transpeptidation of peptidyl-alanyl moieties that are N-acyl substituents of D-alanine.</text>
        <dbReference type="EC" id="3.4.16.4"/>
    </reaction>
</comment>
<evidence type="ECO:0000256" key="13">
    <source>
        <dbReference type="ARBA" id="ARBA00023136"/>
    </source>
</evidence>
<keyword evidence="7" id="KW-0645">Protease</keyword>
<evidence type="ECO:0000256" key="5">
    <source>
        <dbReference type="ARBA" id="ARBA00022475"/>
    </source>
</evidence>
<feature type="domain" description="Glycosyl transferase family 51" evidence="20">
    <location>
        <begin position="102"/>
        <end position="287"/>
    </location>
</feature>
<dbReference type="RefSeq" id="WP_013444754.1">
    <property type="nucleotide sequence ID" value="NC_014734.1"/>
</dbReference>
<dbReference type="SUPFAM" id="SSF56601">
    <property type="entry name" value="beta-lactamase/transpeptidase-like"/>
    <property type="match status" value="1"/>
</dbReference>
<dbReference type="STRING" id="694427.Palpr_1238"/>
<keyword evidence="10" id="KW-0378">Hydrolase</keyword>
<dbReference type="Gene3D" id="3.40.710.10">
    <property type="entry name" value="DD-peptidase/beta-lactamase superfamily"/>
    <property type="match status" value="2"/>
</dbReference>
<name>E4T3U1_PALPW</name>
<dbReference type="Gene3D" id="1.10.3810.10">
    <property type="entry name" value="Biosynthetic peptidoglycan transglycosylase-like"/>
    <property type="match status" value="1"/>
</dbReference>
<evidence type="ECO:0000313" key="22">
    <source>
        <dbReference type="Proteomes" id="UP000008718"/>
    </source>
</evidence>
<gene>
    <name evidence="21" type="ordered locus">Palpr_1238</name>
</gene>
<dbReference type="Pfam" id="PF00912">
    <property type="entry name" value="Transgly"/>
    <property type="match status" value="1"/>
</dbReference>
<feature type="domain" description="Penicillin-binding protein transpeptidase" evidence="19">
    <location>
        <begin position="462"/>
        <end position="709"/>
    </location>
</feature>
<dbReference type="KEGG" id="ppn:Palpr_1238"/>
<evidence type="ECO:0000256" key="3">
    <source>
        <dbReference type="ARBA" id="ARBA00007090"/>
    </source>
</evidence>
<evidence type="ECO:0000256" key="11">
    <source>
        <dbReference type="ARBA" id="ARBA00022960"/>
    </source>
</evidence>
<keyword evidence="15" id="KW-0961">Cell wall biogenesis/degradation</keyword>
<dbReference type="PANTHER" id="PTHR32282">
    <property type="entry name" value="BINDING PROTEIN TRANSPEPTIDASE, PUTATIVE-RELATED"/>
    <property type="match status" value="1"/>
</dbReference>
<evidence type="ECO:0000256" key="10">
    <source>
        <dbReference type="ARBA" id="ARBA00022801"/>
    </source>
</evidence>